<gene>
    <name evidence="3" type="ORF">NQ314_002440</name>
</gene>
<dbReference type="Proteomes" id="UP001162156">
    <property type="component" value="Unassembled WGS sequence"/>
</dbReference>
<comment type="caution">
    <text evidence="3">The sequence shown here is derived from an EMBL/GenBank/DDBJ whole genome shotgun (WGS) entry which is preliminary data.</text>
</comment>
<proteinExistence type="predicted"/>
<evidence type="ECO:0000256" key="2">
    <source>
        <dbReference type="SAM" id="SignalP"/>
    </source>
</evidence>
<sequence length="470" mass="51060">MANTCLLLLVILSIVNTSLQDTNDNEVDVEDINPLAEAASAILKEQNAENIGAMVNNFMQSGGAAQLGGMLSKFGSENAGQLLQGLGSLMSSSKKEQDEDDTGGKLLEGLGSIVGALQGTGGGGEGGALLQGLGSLLGGQGEQGGQGGIDPAIIGSVISMFAQNQAQPSKPKKSKSPKKMVKVDSTKKDESNVDMGDLLSLAGSFFGQDEGKGQAGNLLSFLPMIMQTLGSFAGPEAEKRAESHSDHAWLLPPVLEKLHIMFDNFIHSDMGKYFINVIGAEKTFKVFADENGRFSYRKFVEMMENHSFRRHWIRLVTDRIADMLQYLTSAQYFINSFLKGQGFPKTTLFNPARPTESISALANYVAQKYFEVKIESKGYVKSAVKYVQDLIHLTQKNRNGGGSRELSDKLADTINLEIIEPMARVNRAYRFAKSVPVCDRYVLCLVNEENSNELESLPGLKNFCIKDQVC</sequence>
<accession>A0AAV8ZQ37</accession>
<keyword evidence="2" id="KW-0732">Signal</keyword>
<feature type="signal peptide" evidence="2">
    <location>
        <begin position="1"/>
        <end position="20"/>
    </location>
</feature>
<dbReference type="AlphaFoldDB" id="A0AAV8ZQ37"/>
<feature type="compositionally biased region" description="Basic residues" evidence="1">
    <location>
        <begin position="170"/>
        <end position="180"/>
    </location>
</feature>
<evidence type="ECO:0000313" key="4">
    <source>
        <dbReference type="Proteomes" id="UP001162156"/>
    </source>
</evidence>
<reference evidence="3" key="1">
    <citation type="journal article" date="2023" name="Insect Mol. Biol.">
        <title>Genome sequencing provides insights into the evolution of gene families encoding plant cell wall-degrading enzymes in longhorned beetles.</title>
        <authorList>
            <person name="Shin N.R."/>
            <person name="Okamura Y."/>
            <person name="Kirsch R."/>
            <person name="Pauchet Y."/>
        </authorList>
    </citation>
    <scope>NUCLEOTIDE SEQUENCE</scope>
    <source>
        <strain evidence="3">RBIC_L_NR</strain>
    </source>
</reference>
<feature type="chain" id="PRO_5043597318" evidence="2">
    <location>
        <begin position="21"/>
        <end position="470"/>
    </location>
</feature>
<protein>
    <submittedName>
        <fullName evidence="3">Uncharacterized protein</fullName>
    </submittedName>
</protein>
<evidence type="ECO:0000256" key="1">
    <source>
        <dbReference type="SAM" id="MobiDB-lite"/>
    </source>
</evidence>
<dbReference type="EMBL" id="JANEYF010000753">
    <property type="protein sequence ID" value="KAJ8968181.1"/>
    <property type="molecule type" value="Genomic_DNA"/>
</dbReference>
<organism evidence="3 4">
    <name type="scientific">Rhamnusium bicolor</name>
    <dbReference type="NCBI Taxonomy" id="1586634"/>
    <lineage>
        <taxon>Eukaryota</taxon>
        <taxon>Metazoa</taxon>
        <taxon>Ecdysozoa</taxon>
        <taxon>Arthropoda</taxon>
        <taxon>Hexapoda</taxon>
        <taxon>Insecta</taxon>
        <taxon>Pterygota</taxon>
        <taxon>Neoptera</taxon>
        <taxon>Endopterygota</taxon>
        <taxon>Coleoptera</taxon>
        <taxon>Polyphaga</taxon>
        <taxon>Cucujiformia</taxon>
        <taxon>Chrysomeloidea</taxon>
        <taxon>Cerambycidae</taxon>
        <taxon>Lepturinae</taxon>
        <taxon>Rhagiini</taxon>
        <taxon>Rhamnusium</taxon>
    </lineage>
</organism>
<keyword evidence="4" id="KW-1185">Reference proteome</keyword>
<name>A0AAV8ZQ37_9CUCU</name>
<feature type="region of interest" description="Disordered" evidence="1">
    <location>
        <begin position="164"/>
        <end position="190"/>
    </location>
</feature>
<evidence type="ECO:0000313" key="3">
    <source>
        <dbReference type="EMBL" id="KAJ8968181.1"/>
    </source>
</evidence>
<feature type="compositionally biased region" description="Basic and acidic residues" evidence="1">
    <location>
        <begin position="181"/>
        <end position="190"/>
    </location>
</feature>